<name>A0A484TB42_9ZZZZ</name>
<proteinExistence type="predicted"/>
<gene>
    <name evidence="1" type="ORF">BRI6_1311</name>
    <name evidence="2" type="ORF">BRI9_1365</name>
    <name evidence="3" type="ORF">IVO3_1362</name>
    <name evidence="4" type="ORF">RAN7_1301</name>
</gene>
<accession>A0A484TB42</accession>
<evidence type="ECO:0000313" key="2">
    <source>
        <dbReference type="EMBL" id="VFR71341.1"/>
    </source>
</evidence>
<dbReference type="EMBL" id="CAADIK010000027">
    <property type="protein sequence ID" value="VFR71341.1"/>
    <property type="molecule type" value="Genomic_DNA"/>
</dbReference>
<organism evidence="2">
    <name type="scientific">plant metagenome</name>
    <dbReference type="NCBI Taxonomy" id="1297885"/>
    <lineage>
        <taxon>unclassified sequences</taxon>
        <taxon>metagenomes</taxon>
        <taxon>organismal metagenomes</taxon>
    </lineage>
</organism>
<protein>
    <submittedName>
        <fullName evidence="2">Uncharacterized protein</fullName>
    </submittedName>
</protein>
<evidence type="ECO:0000313" key="1">
    <source>
        <dbReference type="EMBL" id="VFR57239.1"/>
    </source>
</evidence>
<dbReference type="AlphaFoldDB" id="A0A484TB42"/>
<evidence type="ECO:0000313" key="4">
    <source>
        <dbReference type="EMBL" id="VFS29525.1"/>
    </source>
</evidence>
<reference evidence="2" key="1">
    <citation type="submission" date="2019-03" db="EMBL/GenBank/DDBJ databases">
        <authorList>
            <person name="Danneels B."/>
        </authorList>
    </citation>
    <scope>NUCLEOTIDE SEQUENCE</scope>
</reference>
<evidence type="ECO:0000313" key="3">
    <source>
        <dbReference type="EMBL" id="VFR94507.1"/>
    </source>
</evidence>
<sequence length="92" mass="10126">MHVGLLFVWRRAIALAEALKGRRKAPKAAAAFGSGGRKNHPWADWQARSSLEPSAVSNHTRPVSWLGSKRLAHIRAQREPVFAPAGTGTEYR</sequence>
<dbReference type="EMBL" id="CAADIZ010000053">
    <property type="protein sequence ID" value="VFS29525.1"/>
    <property type="molecule type" value="Genomic_DNA"/>
</dbReference>
<dbReference type="EMBL" id="CAADIP010000041">
    <property type="protein sequence ID" value="VFR94507.1"/>
    <property type="molecule type" value="Genomic_DNA"/>
</dbReference>
<dbReference type="EMBL" id="CAADII010000076">
    <property type="protein sequence ID" value="VFR57239.1"/>
    <property type="molecule type" value="Genomic_DNA"/>
</dbReference>